<evidence type="ECO:0000313" key="8">
    <source>
        <dbReference type="EMBL" id="CCJ29965.1"/>
    </source>
</evidence>
<name>L0PEB6_PNEJI</name>
<feature type="coiled-coil region" evidence="5">
    <location>
        <begin position="19"/>
        <end position="67"/>
    </location>
</feature>
<dbReference type="STRING" id="1209962.L0PEB6"/>
<dbReference type="InParanoid" id="L0PEB6"/>
<feature type="compositionally biased region" description="Polar residues" evidence="6">
    <location>
        <begin position="283"/>
        <end position="294"/>
    </location>
</feature>
<dbReference type="Pfam" id="PF24245">
    <property type="entry name" value="INO80F"/>
    <property type="match status" value="1"/>
</dbReference>
<dbReference type="PROSITE" id="PS50118">
    <property type="entry name" value="HMG_BOX_2"/>
    <property type="match status" value="1"/>
</dbReference>
<protein>
    <recommendedName>
        <fullName evidence="7">HMG box domain-containing protein</fullName>
    </recommendedName>
</protein>
<feature type="compositionally biased region" description="Basic and acidic residues" evidence="6">
    <location>
        <begin position="237"/>
        <end position="246"/>
    </location>
</feature>
<comment type="caution">
    <text evidence="8">The sequence shown here is derived from an EMBL/GenBank/DDBJ whole genome shotgun (WGS) entry which is preliminary data.</text>
</comment>
<feature type="domain" description="HMG box" evidence="7">
    <location>
        <begin position="142"/>
        <end position="210"/>
    </location>
</feature>
<dbReference type="AlphaFoldDB" id="L0PEB6"/>
<evidence type="ECO:0000256" key="4">
    <source>
        <dbReference type="PROSITE-ProRule" id="PRU00267"/>
    </source>
</evidence>
<dbReference type="Pfam" id="PF00505">
    <property type="entry name" value="HMG_box"/>
    <property type="match status" value="1"/>
</dbReference>
<evidence type="ECO:0000259" key="7">
    <source>
        <dbReference type="PROSITE" id="PS50118"/>
    </source>
</evidence>
<dbReference type="InterPro" id="IPR050342">
    <property type="entry name" value="HMGB"/>
</dbReference>
<evidence type="ECO:0000256" key="2">
    <source>
        <dbReference type="ARBA" id="ARBA00023125"/>
    </source>
</evidence>
<organism evidence="9">
    <name type="scientific">Pneumocystis jirovecii</name>
    <name type="common">Human pneumocystis pneumonia agent</name>
    <dbReference type="NCBI Taxonomy" id="42068"/>
    <lineage>
        <taxon>Eukaryota</taxon>
        <taxon>Fungi</taxon>
        <taxon>Dikarya</taxon>
        <taxon>Ascomycota</taxon>
        <taxon>Taphrinomycotina</taxon>
        <taxon>Pneumocystomycetes</taxon>
        <taxon>Pneumocystaceae</taxon>
        <taxon>Pneumocystis</taxon>
    </lineage>
</organism>
<dbReference type="PANTHER" id="PTHR48112">
    <property type="entry name" value="HIGH MOBILITY GROUP PROTEIN DSP1"/>
    <property type="match status" value="1"/>
</dbReference>
<dbReference type="EMBL" id="CAKM01000227">
    <property type="protein sequence ID" value="CCJ29965.1"/>
    <property type="molecule type" value="Genomic_DNA"/>
</dbReference>
<dbReference type="InterPro" id="IPR056513">
    <property type="entry name" value="INO80F"/>
</dbReference>
<feature type="compositionally biased region" description="Polar residues" evidence="6">
    <location>
        <begin position="213"/>
        <end position="230"/>
    </location>
</feature>
<keyword evidence="2 4" id="KW-0238">DNA-binding</keyword>
<feature type="compositionally biased region" description="Basic and acidic residues" evidence="6">
    <location>
        <begin position="90"/>
        <end position="105"/>
    </location>
</feature>
<gene>
    <name evidence="8" type="ORF">PNEJI1_000527</name>
</gene>
<dbReference type="GO" id="GO:0003677">
    <property type="term" value="F:DNA binding"/>
    <property type="evidence" value="ECO:0007669"/>
    <property type="project" value="UniProtKB-UniRule"/>
</dbReference>
<keyword evidence="3 4" id="KW-0539">Nucleus</keyword>
<feature type="region of interest" description="Disordered" evidence="6">
    <location>
        <begin position="213"/>
        <end position="294"/>
    </location>
</feature>
<evidence type="ECO:0000256" key="3">
    <source>
        <dbReference type="ARBA" id="ARBA00023242"/>
    </source>
</evidence>
<reference evidence="8 9" key="1">
    <citation type="journal article" date="2012" name="MBio">
        <title>De novo assembly of the Pneumocystis jirovecii genome from a single bronchoalveolar lavage fluid specimen from a patient.</title>
        <authorList>
            <person name="Cisse O.H."/>
            <person name="Pagni M."/>
            <person name="Hauser P.M."/>
        </authorList>
    </citation>
    <scope>NUCLEOTIDE SEQUENCE [LARGE SCALE GENOMIC DNA]</scope>
    <source>
        <strain evidence="8 9">SE8</strain>
    </source>
</reference>
<sequence length="294" mass="33709">MAEALCNLETDDGGFNLILLMYKEKCKQLKQKIRQTVAENDMLTVKLARMKRSIQRLRLERAFILEKLEECTPSADEDSNASDSSVHSQFKREKDSSHSENHDPFVHSNVRDTVPSFIQSQSASSATTTSSRRRRTRDPDAPKRPSNPFLKFCDVQREKIRSENEGVDRFDVTRALGAAWQNLDDESRKPYYDAYELEKKQFKIKMDEYESGNSRLLAQQSKSTSSNESNVRQKHLKNLEKHDIKPSRNTSTDLDDDSSSHANYNQELVDNDSTKSILPMEFTPTSATFSHDTS</sequence>
<accession>L0PEB6</accession>
<feature type="region of interest" description="Disordered" evidence="6">
    <location>
        <begin position="74"/>
        <end position="150"/>
    </location>
</feature>
<evidence type="ECO:0000256" key="1">
    <source>
        <dbReference type="ARBA" id="ARBA00004123"/>
    </source>
</evidence>
<dbReference type="VEuPathDB" id="FungiDB:PNEJI1_000527"/>
<comment type="subcellular location">
    <subcellularLocation>
        <location evidence="1">Nucleus</location>
    </subcellularLocation>
</comment>
<dbReference type="Gene3D" id="1.10.30.10">
    <property type="entry name" value="High mobility group box domain"/>
    <property type="match status" value="1"/>
</dbReference>
<evidence type="ECO:0000256" key="6">
    <source>
        <dbReference type="SAM" id="MobiDB-lite"/>
    </source>
</evidence>
<evidence type="ECO:0000256" key="5">
    <source>
        <dbReference type="SAM" id="Coils"/>
    </source>
</evidence>
<dbReference type="SMART" id="SM00398">
    <property type="entry name" value="HMG"/>
    <property type="match status" value="1"/>
</dbReference>
<dbReference type="GO" id="GO:0005634">
    <property type="term" value="C:nucleus"/>
    <property type="evidence" value="ECO:0007669"/>
    <property type="project" value="UniProtKB-SubCell"/>
</dbReference>
<feature type="DNA-binding region" description="HMG box" evidence="4">
    <location>
        <begin position="142"/>
        <end position="210"/>
    </location>
</feature>
<dbReference type="InterPro" id="IPR036910">
    <property type="entry name" value="HMG_box_dom_sf"/>
</dbReference>
<dbReference type="SUPFAM" id="SSF47095">
    <property type="entry name" value="HMG-box"/>
    <property type="match status" value="1"/>
</dbReference>
<dbReference type="PANTHER" id="PTHR48112:SF13">
    <property type="entry name" value="NON-HISTONE PROTEIN 10"/>
    <property type="match status" value="1"/>
</dbReference>
<dbReference type="Proteomes" id="UP000010422">
    <property type="component" value="Unassembled WGS sequence"/>
</dbReference>
<proteinExistence type="predicted"/>
<dbReference type="CDD" id="cd22016">
    <property type="entry name" value="HMG-box_NHP10-like"/>
    <property type="match status" value="1"/>
</dbReference>
<dbReference type="InterPro" id="IPR009071">
    <property type="entry name" value="HMG_box_dom"/>
</dbReference>
<feature type="compositionally biased region" description="Low complexity" evidence="6">
    <location>
        <begin position="119"/>
        <end position="130"/>
    </location>
</feature>
<evidence type="ECO:0000313" key="9">
    <source>
        <dbReference type="Proteomes" id="UP000010422"/>
    </source>
</evidence>
<keyword evidence="5" id="KW-0175">Coiled coil</keyword>